<evidence type="ECO:0000313" key="2">
    <source>
        <dbReference type="EMBL" id="OPH61957.1"/>
    </source>
</evidence>
<feature type="compositionally biased region" description="Basic and acidic residues" evidence="1">
    <location>
        <begin position="89"/>
        <end position="107"/>
    </location>
</feature>
<feature type="region of interest" description="Disordered" evidence="1">
    <location>
        <begin position="36"/>
        <end position="107"/>
    </location>
</feature>
<feature type="compositionally biased region" description="Basic and acidic residues" evidence="1">
    <location>
        <begin position="44"/>
        <end position="71"/>
    </location>
</feature>
<reference evidence="3" key="1">
    <citation type="submission" date="2016-07" db="EMBL/GenBank/DDBJ databases">
        <authorList>
            <person name="Florea S."/>
            <person name="Webb J.S."/>
            <person name="Jaromczyk J."/>
            <person name="Schardl C.L."/>
        </authorList>
    </citation>
    <scope>NUCLEOTIDE SEQUENCE [LARGE SCALE GENOMIC DNA]</scope>
    <source>
        <strain evidence="3">CY1</strain>
    </source>
</reference>
<sequence length="107" mass="12464">MSFKAIDLQLAVHKNDEAGIRQNQLMQKPRQDEAILEHQSLMNTEKDRHRSSKLEKSDRADIKDQGRDKQQASKRKFKNKNNLETVSTESHHSPDHPYKGHHIDLSL</sequence>
<dbReference type="OrthoDB" id="2476294at2"/>
<protein>
    <submittedName>
        <fullName evidence="2">Uncharacterized protein</fullName>
    </submittedName>
</protein>
<evidence type="ECO:0000256" key="1">
    <source>
        <dbReference type="SAM" id="MobiDB-lite"/>
    </source>
</evidence>
<dbReference type="RefSeq" id="WP_079408955.1">
    <property type="nucleotide sequence ID" value="NZ_MBTG01000001.1"/>
</dbReference>
<proteinExistence type="predicted"/>
<keyword evidence="3" id="KW-1185">Reference proteome</keyword>
<comment type="caution">
    <text evidence="2">The sequence shown here is derived from an EMBL/GenBank/DDBJ whole genome shotgun (WGS) entry which is preliminary data.</text>
</comment>
<dbReference type="EMBL" id="MBTG01000001">
    <property type="protein sequence ID" value="OPH61957.1"/>
    <property type="molecule type" value="Genomic_DNA"/>
</dbReference>
<name>A0A1V4HSU8_9BACL</name>
<evidence type="ECO:0000313" key="3">
    <source>
        <dbReference type="Proteomes" id="UP000190626"/>
    </source>
</evidence>
<dbReference type="STRING" id="1469647.BC351_01575"/>
<accession>A0A1V4HSU8</accession>
<dbReference type="AlphaFoldDB" id="A0A1V4HSU8"/>
<organism evidence="2 3">
    <name type="scientific">Paenibacillus ferrarius</name>
    <dbReference type="NCBI Taxonomy" id="1469647"/>
    <lineage>
        <taxon>Bacteria</taxon>
        <taxon>Bacillati</taxon>
        <taxon>Bacillota</taxon>
        <taxon>Bacilli</taxon>
        <taxon>Bacillales</taxon>
        <taxon>Paenibacillaceae</taxon>
        <taxon>Paenibacillus</taxon>
    </lineage>
</organism>
<dbReference type="Proteomes" id="UP000190626">
    <property type="component" value="Unassembled WGS sequence"/>
</dbReference>
<gene>
    <name evidence="2" type="ORF">BC351_01575</name>
</gene>